<name>A0A5V8TWA4_SALET</name>
<dbReference type="InterPro" id="IPR007159">
    <property type="entry name" value="SpoVT-AbrB_dom"/>
</dbReference>
<dbReference type="GO" id="GO:0003677">
    <property type="term" value="F:DNA binding"/>
    <property type="evidence" value="ECO:0007669"/>
    <property type="project" value="InterPro"/>
</dbReference>
<dbReference type="SMART" id="SM00966">
    <property type="entry name" value="SpoVT_AbrB"/>
    <property type="match status" value="1"/>
</dbReference>
<proteinExistence type="predicted"/>
<dbReference type="Gene3D" id="2.10.260.10">
    <property type="match status" value="1"/>
</dbReference>
<dbReference type="EMBL" id="AAHFDY010000007">
    <property type="protein sequence ID" value="EBV4160755.1"/>
    <property type="molecule type" value="Genomic_DNA"/>
</dbReference>
<dbReference type="InterPro" id="IPR037914">
    <property type="entry name" value="SpoVT-AbrB_sf"/>
</dbReference>
<accession>A0A5V8TWA4</accession>
<dbReference type="AlphaFoldDB" id="A0A5V8TWA4"/>
<protein>
    <submittedName>
        <fullName evidence="2">Antitoxin</fullName>
    </submittedName>
</protein>
<sequence>MSLTRLRQQGGAVVITIPSDIAALMGWSVGSQLDVEASGNAISIKPAQRVARGRKTLAELLEGIDPHEMAELNEMMSDDLAAAPKGKEVI</sequence>
<gene>
    <name evidence="2" type="ORF">DOJ99_11020</name>
</gene>
<organism evidence="2">
    <name type="scientific">Salmonella enterica subsp. enterica serovar Stanley</name>
    <dbReference type="NCBI Taxonomy" id="192953"/>
    <lineage>
        <taxon>Bacteria</taxon>
        <taxon>Pseudomonadati</taxon>
        <taxon>Pseudomonadota</taxon>
        <taxon>Gammaproteobacteria</taxon>
        <taxon>Enterobacterales</taxon>
        <taxon>Enterobacteriaceae</taxon>
        <taxon>Salmonella</taxon>
    </lineage>
</organism>
<reference evidence="2" key="1">
    <citation type="submission" date="2018-06" db="EMBL/GenBank/DDBJ databases">
        <authorList>
            <person name="Ashton P.M."/>
            <person name="Dallman T."/>
            <person name="Nair S."/>
            <person name="De Pinna E."/>
            <person name="Peters T."/>
            <person name="Grant K."/>
        </authorList>
    </citation>
    <scope>NUCLEOTIDE SEQUENCE</scope>
    <source>
        <strain evidence="2">204437</strain>
    </source>
</reference>
<feature type="domain" description="SpoVT-AbrB" evidence="1">
    <location>
        <begin position="7"/>
        <end position="52"/>
    </location>
</feature>
<dbReference type="SUPFAM" id="SSF89447">
    <property type="entry name" value="AbrB/MazE/MraZ-like"/>
    <property type="match status" value="1"/>
</dbReference>
<evidence type="ECO:0000259" key="1">
    <source>
        <dbReference type="SMART" id="SM00966"/>
    </source>
</evidence>
<evidence type="ECO:0000313" key="2">
    <source>
        <dbReference type="EMBL" id="EBV4160755.1"/>
    </source>
</evidence>
<comment type="caution">
    <text evidence="2">The sequence shown here is derived from an EMBL/GenBank/DDBJ whole genome shotgun (WGS) entry which is preliminary data.</text>
</comment>